<dbReference type="InterPro" id="IPR003658">
    <property type="entry name" value="Anti-sigma_ant"/>
</dbReference>
<dbReference type="EMBL" id="JRTT01000130">
    <property type="protein sequence ID" value="KHD73498.1"/>
    <property type="molecule type" value="Genomic_DNA"/>
</dbReference>
<dbReference type="Proteomes" id="UP000054537">
    <property type="component" value="Unassembled WGS sequence"/>
</dbReference>
<feature type="domain" description="STAS" evidence="3">
    <location>
        <begin position="11"/>
        <end position="102"/>
    </location>
</feature>
<evidence type="ECO:0000313" key="4">
    <source>
        <dbReference type="EMBL" id="KHD73498.1"/>
    </source>
</evidence>
<organism evidence="4 5">
    <name type="scientific">Actinoplanes utahensis</name>
    <dbReference type="NCBI Taxonomy" id="1869"/>
    <lineage>
        <taxon>Bacteria</taxon>
        <taxon>Bacillati</taxon>
        <taxon>Actinomycetota</taxon>
        <taxon>Actinomycetes</taxon>
        <taxon>Micromonosporales</taxon>
        <taxon>Micromonosporaceae</taxon>
        <taxon>Actinoplanes</taxon>
    </lineage>
</organism>
<dbReference type="AlphaFoldDB" id="A0A0A6UEJ3"/>
<dbReference type="NCBIfam" id="TIGR00377">
    <property type="entry name" value="ant_ant_sig"/>
    <property type="match status" value="1"/>
</dbReference>
<dbReference type="PANTHER" id="PTHR33495">
    <property type="entry name" value="ANTI-SIGMA FACTOR ANTAGONIST TM_1081-RELATED-RELATED"/>
    <property type="match status" value="1"/>
</dbReference>
<dbReference type="InterPro" id="IPR036513">
    <property type="entry name" value="STAS_dom_sf"/>
</dbReference>
<dbReference type="STRING" id="1869.MB27_33600"/>
<evidence type="ECO:0000256" key="1">
    <source>
        <dbReference type="ARBA" id="ARBA00009013"/>
    </source>
</evidence>
<evidence type="ECO:0000259" key="3">
    <source>
        <dbReference type="PROSITE" id="PS50801"/>
    </source>
</evidence>
<proteinExistence type="inferred from homology"/>
<dbReference type="CDD" id="cd07043">
    <property type="entry name" value="STAS_anti-anti-sigma_factors"/>
    <property type="match status" value="1"/>
</dbReference>
<gene>
    <name evidence="4" type="ORF">MB27_33600</name>
</gene>
<name>A0A0A6UEJ3_ACTUT</name>
<keyword evidence="5" id="KW-1185">Reference proteome</keyword>
<dbReference type="GO" id="GO:0043856">
    <property type="term" value="F:anti-sigma factor antagonist activity"/>
    <property type="evidence" value="ECO:0007669"/>
    <property type="project" value="InterPro"/>
</dbReference>
<evidence type="ECO:0000256" key="2">
    <source>
        <dbReference type="RuleBase" id="RU003749"/>
    </source>
</evidence>
<sequence>MNIQTSADTGGVVHVSVAGELDMATADSVSEALNTAIAAPGATRILVDFAQVGFCDSSGLNVLDRAYGAATAEGVAFQLVGLQPPVRRVLELLGMLDTLTRS</sequence>
<dbReference type="PANTHER" id="PTHR33495:SF2">
    <property type="entry name" value="ANTI-SIGMA FACTOR ANTAGONIST TM_1081-RELATED"/>
    <property type="match status" value="1"/>
</dbReference>
<comment type="similarity">
    <text evidence="1 2">Belongs to the anti-sigma-factor antagonist family.</text>
</comment>
<dbReference type="InterPro" id="IPR002645">
    <property type="entry name" value="STAS_dom"/>
</dbReference>
<dbReference type="Gene3D" id="3.30.750.24">
    <property type="entry name" value="STAS domain"/>
    <property type="match status" value="1"/>
</dbReference>
<dbReference type="SUPFAM" id="SSF52091">
    <property type="entry name" value="SpoIIaa-like"/>
    <property type="match status" value="1"/>
</dbReference>
<reference evidence="4 5" key="1">
    <citation type="submission" date="2014-10" db="EMBL/GenBank/DDBJ databases">
        <title>Draft genome sequence of Actinoplanes utahensis NRRL 12052.</title>
        <authorList>
            <person name="Velasco-Bucheli B."/>
            <person name="del Cerro C."/>
            <person name="Hormigo D."/>
            <person name="Garcia J.L."/>
            <person name="Acebal C."/>
            <person name="Arroyo M."/>
            <person name="de la Mata I."/>
        </authorList>
    </citation>
    <scope>NUCLEOTIDE SEQUENCE [LARGE SCALE GENOMIC DNA]</scope>
    <source>
        <strain evidence="4 5">NRRL 12052</strain>
    </source>
</reference>
<dbReference type="Pfam" id="PF01740">
    <property type="entry name" value="STAS"/>
    <property type="match status" value="1"/>
</dbReference>
<protein>
    <recommendedName>
        <fullName evidence="2">Anti-sigma factor antagonist</fullName>
    </recommendedName>
</protein>
<comment type="caution">
    <text evidence="4">The sequence shown here is derived from an EMBL/GenBank/DDBJ whole genome shotgun (WGS) entry which is preliminary data.</text>
</comment>
<accession>A0A0A6UEJ3</accession>
<evidence type="ECO:0000313" key="5">
    <source>
        <dbReference type="Proteomes" id="UP000054537"/>
    </source>
</evidence>
<dbReference type="RefSeq" id="WP_043531566.1">
    <property type="nucleotide sequence ID" value="NZ_BAABKU010000032.1"/>
</dbReference>
<dbReference type="OrthoDB" id="3298352at2"/>
<dbReference type="PROSITE" id="PS50801">
    <property type="entry name" value="STAS"/>
    <property type="match status" value="1"/>
</dbReference>
<dbReference type="eggNOG" id="COG1366">
    <property type="taxonomic scope" value="Bacteria"/>
</dbReference>